<feature type="binding site" evidence="16">
    <location>
        <begin position="101"/>
        <end position="104"/>
    </location>
    <ligand>
        <name>substrate</name>
    </ligand>
</feature>
<proteinExistence type="inferred from homology"/>
<name>A0A0E3UNQ3_9GAMM</name>
<dbReference type="Gene3D" id="3.30.420.40">
    <property type="match status" value="2"/>
</dbReference>
<keyword evidence="18" id="KW-1185">Reference proteome</keyword>
<dbReference type="GO" id="GO:0005737">
    <property type="term" value="C:cytoplasm"/>
    <property type="evidence" value="ECO:0007669"/>
    <property type="project" value="UniProtKB-SubCell"/>
</dbReference>
<organism evidence="17 18">
    <name type="scientific">Pseudoxanthomonas suwonensis</name>
    <dbReference type="NCBI Taxonomy" id="314722"/>
    <lineage>
        <taxon>Bacteria</taxon>
        <taxon>Pseudomonadati</taxon>
        <taxon>Pseudomonadota</taxon>
        <taxon>Gammaproteobacteria</taxon>
        <taxon>Lysobacterales</taxon>
        <taxon>Lysobacteraceae</taxon>
        <taxon>Pseudoxanthomonas</taxon>
    </lineage>
</organism>
<dbReference type="Pfam" id="PF03309">
    <property type="entry name" value="Pan_kinase"/>
    <property type="match status" value="1"/>
</dbReference>
<evidence type="ECO:0000256" key="5">
    <source>
        <dbReference type="ARBA" id="ARBA00011738"/>
    </source>
</evidence>
<evidence type="ECO:0000256" key="9">
    <source>
        <dbReference type="ARBA" id="ARBA00022741"/>
    </source>
</evidence>
<dbReference type="AlphaFoldDB" id="A0A0E3UNQ3"/>
<evidence type="ECO:0000256" key="3">
    <source>
        <dbReference type="ARBA" id="ARBA00004496"/>
    </source>
</evidence>
<evidence type="ECO:0000256" key="11">
    <source>
        <dbReference type="ARBA" id="ARBA00022840"/>
    </source>
</evidence>
<keyword evidence="12 16" id="KW-0630">Potassium</keyword>
<dbReference type="NCBIfam" id="TIGR00671">
    <property type="entry name" value="baf"/>
    <property type="match status" value="1"/>
</dbReference>
<dbReference type="NCBIfam" id="NF009864">
    <property type="entry name" value="PRK13327.1"/>
    <property type="match status" value="1"/>
</dbReference>
<evidence type="ECO:0000256" key="14">
    <source>
        <dbReference type="ARBA" id="ARBA00038036"/>
    </source>
</evidence>
<comment type="cofactor">
    <cofactor evidence="16">
        <name>NH4(+)</name>
        <dbReference type="ChEBI" id="CHEBI:28938"/>
    </cofactor>
    <cofactor evidence="16">
        <name>K(+)</name>
        <dbReference type="ChEBI" id="CHEBI:29103"/>
    </cofactor>
    <text evidence="16">A monovalent cation. Ammonium or potassium.</text>
</comment>
<feature type="binding site" evidence="16">
    <location>
        <begin position="7"/>
        <end position="14"/>
    </location>
    <ligand>
        <name>ATP</name>
        <dbReference type="ChEBI" id="CHEBI:30616"/>
    </ligand>
</feature>
<comment type="caution">
    <text evidence="16">Lacks conserved residue(s) required for the propagation of feature annotation.</text>
</comment>
<dbReference type="InterPro" id="IPR004619">
    <property type="entry name" value="Type_III_PanK"/>
</dbReference>
<dbReference type="UniPathway" id="UPA00241">
    <property type="reaction ID" value="UER00352"/>
</dbReference>
<dbReference type="OrthoDB" id="9781305at2"/>
<evidence type="ECO:0000256" key="15">
    <source>
        <dbReference type="ARBA" id="ARBA00040883"/>
    </source>
</evidence>
<evidence type="ECO:0000256" key="2">
    <source>
        <dbReference type="ARBA" id="ARBA00001958"/>
    </source>
</evidence>
<dbReference type="Proteomes" id="UP000033067">
    <property type="component" value="Chromosome"/>
</dbReference>
<protein>
    <recommendedName>
        <fullName evidence="15 16">Type III pantothenate kinase</fullName>
        <ecNumber evidence="6 16">2.7.1.33</ecNumber>
    </recommendedName>
    <alternativeName>
        <fullName evidence="16">PanK-III</fullName>
    </alternativeName>
    <alternativeName>
        <fullName evidence="16">Pantothenic acid kinase</fullName>
    </alternativeName>
</protein>
<dbReference type="GO" id="GO:0004594">
    <property type="term" value="F:pantothenate kinase activity"/>
    <property type="evidence" value="ECO:0007669"/>
    <property type="project" value="UniProtKB-UniRule"/>
</dbReference>
<comment type="similarity">
    <text evidence="14 16">Belongs to the type III pantothenate kinase family.</text>
</comment>
<dbReference type="SUPFAM" id="SSF53067">
    <property type="entry name" value="Actin-like ATPase domain"/>
    <property type="match status" value="2"/>
</dbReference>
<comment type="cofactor">
    <cofactor evidence="2">
        <name>K(+)</name>
        <dbReference type="ChEBI" id="CHEBI:29103"/>
    </cofactor>
</comment>
<comment type="catalytic activity">
    <reaction evidence="1 16">
        <text>(R)-pantothenate + ATP = (R)-4'-phosphopantothenate + ADP + H(+)</text>
        <dbReference type="Rhea" id="RHEA:16373"/>
        <dbReference type="ChEBI" id="CHEBI:10986"/>
        <dbReference type="ChEBI" id="CHEBI:15378"/>
        <dbReference type="ChEBI" id="CHEBI:29032"/>
        <dbReference type="ChEBI" id="CHEBI:30616"/>
        <dbReference type="ChEBI" id="CHEBI:456216"/>
        <dbReference type="EC" id="2.7.1.33"/>
    </reaction>
</comment>
<dbReference type="RefSeq" id="WP_052632195.1">
    <property type="nucleotide sequence ID" value="NZ_CP011144.1"/>
</dbReference>
<gene>
    <name evidence="16" type="primary">coaX</name>
    <name evidence="17" type="ORF">WQ53_10750</name>
</gene>
<dbReference type="EMBL" id="CP011144">
    <property type="protein sequence ID" value="AKC87150.1"/>
    <property type="molecule type" value="Genomic_DNA"/>
</dbReference>
<evidence type="ECO:0000256" key="1">
    <source>
        <dbReference type="ARBA" id="ARBA00001206"/>
    </source>
</evidence>
<comment type="pathway">
    <text evidence="4 16">Cofactor biosynthesis; coenzyme A biosynthesis; CoA from (R)-pantothenate: step 1/5.</text>
</comment>
<evidence type="ECO:0000256" key="7">
    <source>
        <dbReference type="ARBA" id="ARBA00022490"/>
    </source>
</evidence>
<evidence type="ECO:0000256" key="13">
    <source>
        <dbReference type="ARBA" id="ARBA00022993"/>
    </source>
</evidence>
<evidence type="ECO:0000313" key="18">
    <source>
        <dbReference type="Proteomes" id="UP000033067"/>
    </source>
</evidence>
<dbReference type="HAMAP" id="MF_01274">
    <property type="entry name" value="Pantothen_kinase_3"/>
    <property type="match status" value="1"/>
</dbReference>
<keyword evidence="13 16" id="KW-0173">Coenzyme A biosynthesis</keyword>
<accession>A0A0E3UNQ3</accession>
<keyword evidence="11 16" id="KW-0067">ATP-binding</keyword>
<evidence type="ECO:0000256" key="8">
    <source>
        <dbReference type="ARBA" id="ARBA00022679"/>
    </source>
</evidence>
<keyword evidence="10 16" id="KW-0418">Kinase</keyword>
<dbReference type="GO" id="GO:0015937">
    <property type="term" value="P:coenzyme A biosynthetic process"/>
    <property type="evidence" value="ECO:0007669"/>
    <property type="project" value="UniProtKB-UniRule"/>
</dbReference>
<evidence type="ECO:0000256" key="10">
    <source>
        <dbReference type="ARBA" id="ARBA00022777"/>
    </source>
</evidence>
<feature type="binding site" evidence="16">
    <location>
        <position position="94"/>
    </location>
    <ligand>
        <name>substrate</name>
    </ligand>
</feature>
<comment type="subcellular location">
    <subcellularLocation>
        <location evidence="3 16">Cytoplasm</location>
    </subcellularLocation>
</comment>
<reference evidence="17 18" key="1">
    <citation type="journal article" date="2015" name="Genome Announc.">
        <title>Complete Genome Sequence of Pseudoxanthomonas suwonensis Strain J1, a Cellulose-Degrading Bacterium Isolated from Leaf- and Wood-Enriched Soil.</title>
        <authorList>
            <person name="Hou L."/>
            <person name="Jiang J."/>
            <person name="Xu Z."/>
            <person name="Zhou Y."/>
            <person name="Leung F.C."/>
        </authorList>
    </citation>
    <scope>NUCLEOTIDE SEQUENCE [LARGE SCALE GENOMIC DNA]</scope>
    <source>
        <strain evidence="17 18">J1</strain>
    </source>
</reference>
<evidence type="ECO:0000256" key="12">
    <source>
        <dbReference type="ARBA" id="ARBA00022958"/>
    </source>
</evidence>
<feature type="binding site" evidence="16">
    <location>
        <position position="125"/>
    </location>
    <ligand>
        <name>ATP</name>
        <dbReference type="ChEBI" id="CHEBI:30616"/>
    </ligand>
</feature>
<dbReference type="PANTHER" id="PTHR34265">
    <property type="entry name" value="TYPE III PANTOTHENATE KINASE"/>
    <property type="match status" value="1"/>
</dbReference>
<comment type="function">
    <text evidence="16">Catalyzes the phosphorylation of pantothenate (Pan), the first step in CoA biosynthesis.</text>
</comment>
<evidence type="ECO:0000256" key="6">
    <source>
        <dbReference type="ARBA" id="ARBA00012102"/>
    </source>
</evidence>
<dbReference type="KEGG" id="psuw:WQ53_10750"/>
<evidence type="ECO:0000256" key="4">
    <source>
        <dbReference type="ARBA" id="ARBA00005225"/>
    </source>
</evidence>
<dbReference type="CDD" id="cd24015">
    <property type="entry name" value="ASKHA_NBD_PanK-III"/>
    <property type="match status" value="1"/>
</dbReference>
<dbReference type="InterPro" id="IPR043129">
    <property type="entry name" value="ATPase_NBD"/>
</dbReference>
<feature type="binding site" evidence="16">
    <location>
        <position position="175"/>
    </location>
    <ligand>
        <name>substrate</name>
    </ligand>
</feature>
<comment type="subunit">
    <text evidence="5 16">Homodimer.</text>
</comment>
<sequence>MSDWLFDLGNSRFKAASWHHGDGIGEVLAWPHGADALVAGDASQGPLPRGREAWVASVAAPALTTQVLALLRERFERVHVARTAAECAGVRVAYAQPERLGVDRFLALLGARAGGGDVLVAGVGTALTIDLLDADGVHHGGRIAASPTLMRQALHQRAVQLPAAGGRYGEFADDTEDALASGCDGAAVALVERSLQQAAQRLGRVPALLLHGGGADALLPLLPQATLRTALVLEGLALWARANGGDRPAPASG</sequence>
<keyword evidence="9 16" id="KW-0547">Nucleotide-binding</keyword>
<keyword evidence="8 16" id="KW-0808">Transferase</keyword>
<feature type="active site" description="Proton acceptor" evidence="16">
    <location>
        <position position="103"/>
    </location>
</feature>
<dbReference type="PANTHER" id="PTHR34265:SF1">
    <property type="entry name" value="TYPE III PANTOTHENATE KINASE"/>
    <property type="match status" value="1"/>
</dbReference>
<dbReference type="PATRIC" id="fig|314722.6.peg.2318"/>
<dbReference type="GO" id="GO:0005524">
    <property type="term" value="F:ATP binding"/>
    <property type="evidence" value="ECO:0007669"/>
    <property type="project" value="UniProtKB-UniRule"/>
</dbReference>
<evidence type="ECO:0000313" key="17">
    <source>
        <dbReference type="EMBL" id="AKC87150.1"/>
    </source>
</evidence>
<keyword evidence="7 16" id="KW-0963">Cytoplasm</keyword>
<evidence type="ECO:0000256" key="16">
    <source>
        <dbReference type="HAMAP-Rule" id="MF_01274"/>
    </source>
</evidence>
<dbReference type="EC" id="2.7.1.33" evidence="6 16"/>